<reference evidence="1" key="1">
    <citation type="journal article" date="2015" name="Nature">
        <title>Complex archaea that bridge the gap between prokaryotes and eukaryotes.</title>
        <authorList>
            <person name="Spang A."/>
            <person name="Saw J.H."/>
            <person name="Jorgensen S.L."/>
            <person name="Zaremba-Niedzwiedzka K."/>
            <person name="Martijn J."/>
            <person name="Lind A.E."/>
            <person name="van Eijk R."/>
            <person name="Schleper C."/>
            <person name="Guy L."/>
            <person name="Ettema T.J."/>
        </authorList>
    </citation>
    <scope>NUCLEOTIDE SEQUENCE</scope>
</reference>
<protein>
    <submittedName>
        <fullName evidence="1">Uncharacterized protein</fullName>
    </submittedName>
</protein>
<gene>
    <name evidence="1" type="ORF">LCGC14_3141820</name>
</gene>
<dbReference type="AlphaFoldDB" id="A0A0F8VWJ4"/>
<feature type="non-terminal residue" evidence="1">
    <location>
        <position position="58"/>
    </location>
</feature>
<organism evidence="1">
    <name type="scientific">marine sediment metagenome</name>
    <dbReference type="NCBI Taxonomy" id="412755"/>
    <lineage>
        <taxon>unclassified sequences</taxon>
        <taxon>metagenomes</taxon>
        <taxon>ecological metagenomes</taxon>
    </lineage>
</organism>
<sequence>MSEILYKLVYADTGEPALGGRTFHAGQVFTCAGTFNNHMLERMLSILRDHGAVVVVEA</sequence>
<proteinExistence type="predicted"/>
<name>A0A0F8VWJ4_9ZZZZ</name>
<accession>A0A0F8VWJ4</accession>
<comment type="caution">
    <text evidence="1">The sequence shown here is derived from an EMBL/GenBank/DDBJ whole genome shotgun (WGS) entry which is preliminary data.</text>
</comment>
<evidence type="ECO:0000313" key="1">
    <source>
        <dbReference type="EMBL" id="KKK48768.1"/>
    </source>
</evidence>
<dbReference type="EMBL" id="LAZR01068902">
    <property type="protein sequence ID" value="KKK48768.1"/>
    <property type="molecule type" value="Genomic_DNA"/>
</dbReference>